<feature type="transmembrane region" description="Helical" evidence="1">
    <location>
        <begin position="100"/>
        <end position="118"/>
    </location>
</feature>
<protein>
    <submittedName>
        <fullName evidence="2">Uncharacterized protein</fullName>
    </submittedName>
</protein>
<keyword evidence="1" id="KW-0812">Transmembrane</keyword>
<keyword evidence="1" id="KW-0472">Membrane</keyword>
<sequence length="131" mass="14330">MAIQKEGRNENTYWVLSVITKGIINPTITKADTFASAIPSTLFPAYAKIIIAATTLSIVANIDIINVVHNDISDTEQKESSTKETMAANKTGISNLDIRYPFLPSGVIVMYLLIFMSVSSNTTKTEAKQIM</sequence>
<comment type="caution">
    <text evidence="2">The sequence shown here is derived from an EMBL/GenBank/DDBJ whole genome shotgun (WGS) entry which is preliminary data.</text>
</comment>
<evidence type="ECO:0000256" key="1">
    <source>
        <dbReference type="SAM" id="Phobius"/>
    </source>
</evidence>
<dbReference type="Proteomes" id="UP000736888">
    <property type="component" value="Unassembled WGS sequence"/>
</dbReference>
<accession>A0AAW4M8D7</accession>
<dbReference type="EMBL" id="JAHPYS010000011">
    <property type="protein sequence ID" value="MBU9138573.1"/>
    <property type="molecule type" value="Genomic_DNA"/>
</dbReference>
<keyword evidence="1" id="KW-1133">Transmembrane helix</keyword>
<gene>
    <name evidence="2" type="ORF">KTG10_07370</name>
</gene>
<dbReference type="AlphaFoldDB" id="A0AAW4M8D7"/>
<name>A0AAW4M8D7_PHOVU</name>
<organism evidence="2 3">
    <name type="scientific">Phocaeicola vulgatus</name>
    <name type="common">Bacteroides vulgatus</name>
    <dbReference type="NCBI Taxonomy" id="821"/>
    <lineage>
        <taxon>Bacteria</taxon>
        <taxon>Pseudomonadati</taxon>
        <taxon>Bacteroidota</taxon>
        <taxon>Bacteroidia</taxon>
        <taxon>Bacteroidales</taxon>
        <taxon>Bacteroidaceae</taxon>
        <taxon>Phocaeicola</taxon>
    </lineage>
</organism>
<evidence type="ECO:0000313" key="3">
    <source>
        <dbReference type="Proteomes" id="UP000736888"/>
    </source>
</evidence>
<evidence type="ECO:0000313" key="2">
    <source>
        <dbReference type="EMBL" id="MBU9138573.1"/>
    </source>
</evidence>
<proteinExistence type="predicted"/>
<reference evidence="2" key="1">
    <citation type="submission" date="2021-06" db="EMBL/GenBank/DDBJ databases">
        <title>Collection of gut derived symbiotic bacterial strains cultured from healthy donors.</title>
        <authorList>
            <person name="Lin H."/>
            <person name="Littmann E."/>
            <person name="Pamer E.G."/>
        </authorList>
    </citation>
    <scope>NUCLEOTIDE SEQUENCE</scope>
    <source>
        <strain evidence="2">MSK.6.33</strain>
    </source>
</reference>